<evidence type="ECO:0000313" key="1">
    <source>
        <dbReference type="EMBL" id="AWW50558.1"/>
    </source>
</evidence>
<gene>
    <name evidence="1" type="ORF">Pas1_09300</name>
</gene>
<accession>A0A2Z4JUJ1</accession>
<name>A0A2Z4JUJ1_9BURK</name>
<organism evidence="1 2">
    <name type="scientific">Polynucleobacter paneuropaeus</name>
    <dbReference type="NCBI Taxonomy" id="2527775"/>
    <lineage>
        <taxon>Bacteria</taxon>
        <taxon>Pseudomonadati</taxon>
        <taxon>Pseudomonadota</taxon>
        <taxon>Betaproteobacteria</taxon>
        <taxon>Burkholderiales</taxon>
        <taxon>Burkholderiaceae</taxon>
        <taxon>Polynucleobacter</taxon>
    </lineage>
</organism>
<dbReference type="EMBL" id="CP030085">
    <property type="protein sequence ID" value="AWW50558.1"/>
    <property type="molecule type" value="Genomic_DNA"/>
</dbReference>
<evidence type="ECO:0000313" key="2">
    <source>
        <dbReference type="Proteomes" id="UP000248592"/>
    </source>
</evidence>
<dbReference type="Pfam" id="PF20346">
    <property type="entry name" value="DUF6641"/>
    <property type="match status" value="1"/>
</dbReference>
<proteinExistence type="predicted"/>
<reference evidence="2" key="1">
    <citation type="submission" date="2018-06" db="EMBL/GenBank/DDBJ databases">
        <title>Description of a new Polynucleobacter species.</title>
        <authorList>
            <person name="Hahn M.W."/>
        </authorList>
    </citation>
    <scope>NUCLEOTIDE SEQUENCE [LARGE SCALE GENOMIC DNA]</scope>
    <source>
        <strain evidence="2">MG-25-Pas1-D2</strain>
    </source>
</reference>
<protein>
    <submittedName>
        <fullName evidence="1">Uncharacterized protein</fullName>
    </submittedName>
</protein>
<dbReference type="AlphaFoldDB" id="A0A2Z4JUJ1"/>
<dbReference type="InterPro" id="IPR046581">
    <property type="entry name" value="DUF6641"/>
</dbReference>
<sequence length="145" mass="16092">MSTLNSLKMVNSKKPTAIPPVLHRRNKLANKVWEQIQLAKASKEGGTFTVKKFKTVKDITGARKTIEHEKRIRQWWFVAMDGKVCLNIRYGAKIIEFAKGKTAVEVNSAEELIKALEIIKVAVEAGELDTQIEAASGAVRAGFGR</sequence>
<dbReference type="Proteomes" id="UP000248592">
    <property type="component" value="Chromosome"/>
</dbReference>
<dbReference type="RefSeq" id="WP_112295091.1">
    <property type="nucleotide sequence ID" value="NZ_CBCSBS010000002.1"/>
</dbReference>